<keyword evidence="4 8" id="KW-0479">Metal-binding</keyword>
<dbReference type="InterPro" id="IPR020549">
    <property type="entry name" value="YbeY_CS"/>
</dbReference>
<evidence type="ECO:0000256" key="6">
    <source>
        <dbReference type="ARBA" id="ARBA00022801"/>
    </source>
</evidence>
<keyword evidence="7 8" id="KW-0862">Zinc</keyword>
<keyword evidence="10" id="KW-1185">Reference proteome</keyword>
<keyword evidence="8" id="KW-0698">rRNA processing</keyword>
<organism evidence="9 10">
    <name type="scientific">Legionella dresdenensis</name>
    <dbReference type="NCBI Taxonomy" id="450200"/>
    <lineage>
        <taxon>Bacteria</taxon>
        <taxon>Pseudomonadati</taxon>
        <taxon>Pseudomonadota</taxon>
        <taxon>Gammaproteobacteria</taxon>
        <taxon>Legionellales</taxon>
        <taxon>Legionellaceae</taxon>
        <taxon>Legionella</taxon>
    </lineage>
</organism>
<comment type="similarity">
    <text evidence="1 8">Belongs to the endoribonuclease YbeY family.</text>
</comment>
<dbReference type="InterPro" id="IPR002036">
    <property type="entry name" value="YbeY"/>
</dbReference>
<comment type="cofactor">
    <cofactor evidence="8">
        <name>Zn(2+)</name>
        <dbReference type="ChEBI" id="CHEBI:29105"/>
    </cofactor>
    <text evidence="8">Binds 1 zinc ion.</text>
</comment>
<dbReference type="EC" id="3.1.-.-" evidence="8"/>
<dbReference type="SUPFAM" id="SSF55486">
    <property type="entry name" value="Metalloproteases ('zincins'), catalytic domain"/>
    <property type="match status" value="1"/>
</dbReference>
<keyword evidence="8" id="KW-0963">Cytoplasm</keyword>
<comment type="caution">
    <text evidence="9">The sequence shown here is derived from an EMBL/GenBank/DDBJ whole genome shotgun (WGS) entry which is preliminary data.</text>
</comment>
<protein>
    <recommendedName>
        <fullName evidence="8">Endoribonuclease YbeY</fullName>
        <ecNumber evidence="8">3.1.-.-</ecNumber>
    </recommendedName>
</protein>
<gene>
    <name evidence="8 9" type="primary">ybeY</name>
    <name evidence="9" type="ORF">ACFORL_01210</name>
</gene>
<dbReference type="PANTHER" id="PTHR46986:SF1">
    <property type="entry name" value="ENDORIBONUCLEASE YBEY, CHLOROPLASTIC"/>
    <property type="match status" value="1"/>
</dbReference>
<feature type="binding site" evidence="8">
    <location>
        <position position="114"/>
    </location>
    <ligand>
        <name>Zn(2+)</name>
        <dbReference type="ChEBI" id="CHEBI:29105"/>
        <note>catalytic</note>
    </ligand>
</feature>
<keyword evidence="5 8" id="KW-0255">Endonuclease</keyword>
<evidence type="ECO:0000313" key="10">
    <source>
        <dbReference type="Proteomes" id="UP001595758"/>
    </source>
</evidence>
<dbReference type="EMBL" id="JBHSAB010000001">
    <property type="protein sequence ID" value="MFC3907698.1"/>
    <property type="molecule type" value="Genomic_DNA"/>
</dbReference>
<dbReference type="NCBIfam" id="TIGR00043">
    <property type="entry name" value="rRNA maturation RNase YbeY"/>
    <property type="match status" value="1"/>
</dbReference>
<keyword evidence="3 8" id="KW-0540">Nuclease</keyword>
<evidence type="ECO:0000256" key="4">
    <source>
        <dbReference type="ARBA" id="ARBA00022723"/>
    </source>
</evidence>
<dbReference type="RefSeq" id="WP_382340297.1">
    <property type="nucleotide sequence ID" value="NZ_JBHSAB010000001.1"/>
</dbReference>
<dbReference type="PANTHER" id="PTHR46986">
    <property type="entry name" value="ENDORIBONUCLEASE YBEY, CHLOROPLASTIC"/>
    <property type="match status" value="1"/>
</dbReference>
<feature type="binding site" evidence="8">
    <location>
        <position position="124"/>
    </location>
    <ligand>
        <name>Zn(2+)</name>
        <dbReference type="ChEBI" id="CHEBI:29105"/>
        <note>catalytic</note>
    </ligand>
</feature>
<evidence type="ECO:0000256" key="7">
    <source>
        <dbReference type="ARBA" id="ARBA00022833"/>
    </source>
</evidence>
<feature type="binding site" evidence="8">
    <location>
        <position position="118"/>
    </location>
    <ligand>
        <name>Zn(2+)</name>
        <dbReference type="ChEBI" id="CHEBI:29105"/>
        <note>catalytic</note>
    </ligand>
</feature>
<dbReference type="Proteomes" id="UP001595758">
    <property type="component" value="Unassembled WGS sequence"/>
</dbReference>
<dbReference type="HAMAP" id="MF_00009">
    <property type="entry name" value="Endoribonucl_YbeY"/>
    <property type="match status" value="1"/>
</dbReference>
<name>A0ABV8CBM5_9GAMM</name>
<evidence type="ECO:0000256" key="2">
    <source>
        <dbReference type="ARBA" id="ARBA00022517"/>
    </source>
</evidence>
<reference evidence="10" key="1">
    <citation type="journal article" date="2019" name="Int. J. Syst. Evol. Microbiol.">
        <title>The Global Catalogue of Microorganisms (GCM) 10K type strain sequencing project: providing services to taxonomists for standard genome sequencing and annotation.</title>
        <authorList>
            <consortium name="The Broad Institute Genomics Platform"/>
            <consortium name="The Broad Institute Genome Sequencing Center for Infectious Disease"/>
            <person name="Wu L."/>
            <person name="Ma J."/>
        </authorList>
    </citation>
    <scope>NUCLEOTIDE SEQUENCE [LARGE SCALE GENOMIC DNA]</scope>
    <source>
        <strain evidence="10">CCUG 59858</strain>
    </source>
</reference>
<evidence type="ECO:0000256" key="1">
    <source>
        <dbReference type="ARBA" id="ARBA00010875"/>
    </source>
</evidence>
<dbReference type="InterPro" id="IPR023091">
    <property type="entry name" value="MetalPrtase_cat_dom_sf_prd"/>
</dbReference>
<keyword evidence="6 8" id="KW-0378">Hydrolase</keyword>
<proteinExistence type="inferred from homology"/>
<evidence type="ECO:0000256" key="8">
    <source>
        <dbReference type="HAMAP-Rule" id="MF_00009"/>
    </source>
</evidence>
<evidence type="ECO:0000256" key="3">
    <source>
        <dbReference type="ARBA" id="ARBA00022722"/>
    </source>
</evidence>
<comment type="subcellular location">
    <subcellularLocation>
        <location evidence="8">Cytoplasm</location>
    </subcellularLocation>
</comment>
<dbReference type="Gene3D" id="3.40.390.30">
    <property type="entry name" value="Metalloproteases ('zincins'), catalytic domain"/>
    <property type="match status" value="1"/>
</dbReference>
<evidence type="ECO:0000256" key="5">
    <source>
        <dbReference type="ARBA" id="ARBA00022759"/>
    </source>
</evidence>
<comment type="function">
    <text evidence="8">Single strand-specific metallo-endoribonuclease involved in late-stage 70S ribosome quality control and in maturation of the 3' terminus of the 16S rRNA.</text>
</comment>
<sequence length="158" mass="17675">MNHYIDLQLACDKPLPVSEAQLMQWASAALDQYGKEAEITLRIVEPGEITELNHAYREKNKATNVLAFPSALPDNIELDFPLLGDVIVCPDVLEQEYLEQGKTAEAHWAHIVIHGVLHLLGYDHIEEKDAKVMEALETSLLAGFGIADPYLLEDEKID</sequence>
<dbReference type="PROSITE" id="PS01306">
    <property type="entry name" value="UPF0054"/>
    <property type="match status" value="1"/>
</dbReference>
<evidence type="ECO:0000313" key="9">
    <source>
        <dbReference type="EMBL" id="MFC3907698.1"/>
    </source>
</evidence>
<accession>A0ABV8CBM5</accession>
<dbReference type="Pfam" id="PF02130">
    <property type="entry name" value="YbeY"/>
    <property type="match status" value="1"/>
</dbReference>
<keyword evidence="2 8" id="KW-0690">Ribosome biogenesis</keyword>